<accession>A0A1H7UBZ5</accession>
<dbReference type="Pfam" id="PF09568">
    <property type="entry name" value="RE_MjaI"/>
    <property type="match status" value="1"/>
</dbReference>
<dbReference type="EMBL" id="FNZR01000014">
    <property type="protein sequence ID" value="SEL93797.1"/>
    <property type="molecule type" value="Genomic_DNA"/>
</dbReference>
<sequence length="171" mass="19869">MQNKRNGIPITREYITSLGQKLYVKLTEVVRQELAAITEEECIDYIYNLVINRTYEGYVGEIDTIYGQLQALIGHEIMAAPDDWDRRYGVDFYIAINDKHIGLQIKPISSGMTLNDYQWVEMHRRAHERFTQDFGGHVFFVFSVKNGDNKAIHNIDVVEQIQTEIARLQTL</sequence>
<organism evidence="1 2">
    <name type="scientific">Parapedobacter koreensis</name>
    <dbReference type="NCBI Taxonomy" id="332977"/>
    <lineage>
        <taxon>Bacteria</taxon>
        <taxon>Pseudomonadati</taxon>
        <taxon>Bacteroidota</taxon>
        <taxon>Sphingobacteriia</taxon>
        <taxon>Sphingobacteriales</taxon>
        <taxon>Sphingobacteriaceae</taxon>
        <taxon>Parapedobacter</taxon>
    </lineage>
</organism>
<dbReference type="GO" id="GO:0009307">
    <property type="term" value="P:DNA restriction-modification system"/>
    <property type="evidence" value="ECO:0007669"/>
    <property type="project" value="InterPro"/>
</dbReference>
<keyword evidence="1" id="KW-0540">Nuclease</keyword>
<name>A0A1H7UBZ5_9SPHI</name>
<dbReference type="GO" id="GO:0003677">
    <property type="term" value="F:DNA binding"/>
    <property type="evidence" value="ECO:0007669"/>
    <property type="project" value="InterPro"/>
</dbReference>
<proteinExistence type="predicted"/>
<dbReference type="GO" id="GO:0009036">
    <property type="term" value="F:type II site-specific deoxyribonuclease activity"/>
    <property type="evidence" value="ECO:0007669"/>
    <property type="project" value="InterPro"/>
</dbReference>
<gene>
    <name evidence="1" type="ORF">SAMN05421740_11454</name>
</gene>
<evidence type="ECO:0000313" key="2">
    <source>
        <dbReference type="Proteomes" id="UP000198916"/>
    </source>
</evidence>
<dbReference type="InterPro" id="IPR019068">
    <property type="entry name" value="Restrct_endonuc_II_MjaI"/>
</dbReference>
<keyword evidence="2" id="KW-1185">Reference proteome</keyword>
<dbReference type="Proteomes" id="UP000198916">
    <property type="component" value="Unassembled WGS sequence"/>
</dbReference>
<keyword evidence="1" id="KW-0378">Hydrolase</keyword>
<evidence type="ECO:0000313" key="1">
    <source>
        <dbReference type="EMBL" id="SEL93797.1"/>
    </source>
</evidence>
<dbReference type="AlphaFoldDB" id="A0A1H7UBZ5"/>
<dbReference type="STRING" id="332977.SAMN05421740_11454"/>
<keyword evidence="1" id="KW-0255">Endonuclease</keyword>
<protein>
    <submittedName>
        <fullName evidence="1">MjaI restriction endonuclease</fullName>
    </submittedName>
</protein>
<reference evidence="2" key="1">
    <citation type="submission" date="2016-10" db="EMBL/GenBank/DDBJ databases">
        <authorList>
            <person name="Varghese N."/>
            <person name="Submissions S."/>
        </authorList>
    </citation>
    <scope>NUCLEOTIDE SEQUENCE [LARGE SCALE GENOMIC DNA]</scope>
    <source>
        <strain evidence="2">Jip14</strain>
    </source>
</reference>